<feature type="compositionally biased region" description="Low complexity" evidence="1">
    <location>
        <begin position="174"/>
        <end position="185"/>
    </location>
</feature>
<feature type="region of interest" description="Disordered" evidence="1">
    <location>
        <begin position="819"/>
        <end position="871"/>
    </location>
</feature>
<evidence type="ECO:0000313" key="2">
    <source>
        <dbReference type="EMBL" id="KAG0280219.1"/>
    </source>
</evidence>
<feature type="compositionally biased region" description="Polar residues" evidence="1">
    <location>
        <begin position="819"/>
        <end position="833"/>
    </location>
</feature>
<comment type="caution">
    <text evidence="2">The sequence shown here is derived from an EMBL/GenBank/DDBJ whole genome shotgun (WGS) entry which is preliminary data.</text>
</comment>
<feature type="region of interest" description="Disordered" evidence="1">
    <location>
        <begin position="520"/>
        <end position="566"/>
    </location>
</feature>
<feature type="compositionally biased region" description="Basic and acidic residues" evidence="1">
    <location>
        <begin position="684"/>
        <end position="697"/>
    </location>
</feature>
<feature type="compositionally biased region" description="Polar residues" evidence="1">
    <location>
        <begin position="316"/>
        <end position="327"/>
    </location>
</feature>
<protein>
    <submittedName>
        <fullName evidence="2">Uncharacterized protein</fullName>
    </submittedName>
</protein>
<dbReference type="AlphaFoldDB" id="A0AAD4HBC1"/>
<feature type="region of interest" description="Disordered" evidence="1">
    <location>
        <begin position="649"/>
        <end position="754"/>
    </location>
</feature>
<evidence type="ECO:0000256" key="1">
    <source>
        <dbReference type="SAM" id="MobiDB-lite"/>
    </source>
</evidence>
<feature type="compositionally biased region" description="Polar residues" evidence="1">
    <location>
        <begin position="12"/>
        <end position="27"/>
    </location>
</feature>
<feature type="compositionally biased region" description="Low complexity" evidence="1">
    <location>
        <begin position="209"/>
        <end position="218"/>
    </location>
</feature>
<proteinExistence type="predicted"/>
<sequence length="1043" mass="112691">MGLIQQPPPGTTLRSYSYGGPSTTTAELINVDDRQNILQDPPEPGQHGHHPVYGLRKSHSVGKSSGAAVGSGGGTVSGSGEVGGGSGGKKGFATRLRKFRRRRGSRDSAKSHHNTSGDSDSDLSAEGPFNNAGAPPKLAFSLSPSKPLQLFSDPTLPPLPPIRTNSSVSLSKDSPTSTTPAKATTYSIPFGYGGMGIAPLSVITKSSGIGSLSSASSAAGGGRSTGASTPPPTTGETLRESSSTARFKEMIKRNVGLSTPTVTTNNTPTASGAGLTASTHSSPTVGATGFLTAPNGGPKATSMSTGAIGELVSGDEQPSSSMFSVSRMTGRKKKWTKKASIDGSGGGSPLSDEEDMPLSMRVPKQKAGQLPPVPPQRHHRFMPHLHRNHYYQMQPQPDVFPQLGPGGGVGLQGTRNLRRPEQQQQPIFFRIASQALKDARESNLDPNILVAELEPLPTKFVEAMTGLSGESPLSTTLTPSAAPTMQSTTSVAAANLMMFPLIPMMASVIPSSSMGSGTGSSVHSSVFASAQQTAAQQQQQPISPRGINSNTASRSTTFSTLTSPPTALQPKSFRSLKVASADPLSERNFLFKSYQNSKFQGHYAFRIHEDHLEFGKLPQAFEQACSQYFREADVCWRFLEKKAKTWRDQRKEGLVKREAAREKYRKRGVRSEPGLPPPGSNRRAFQEKKEDETETLREMPVVQLETPSSQGAFSDRSNNDSPSIISTSGLPSRSSSRAGTRSRRNSASHLETGSGNTSILLHHHLHHQHSLSFGMTKDNDDDPDQLTPVVHADSLRRILLDRHPLLGNENVLIQSPVMSENNSQEDLSQSPDGNNNNNNSNDISTNKSNSHQRPNSTGAGGGSGRARGYSEPVHPDELLLLLDEEVKKINNPPLPTSSTSTSTSNLPDYYNEVEDLQIDDHNLLPLWRQRELREQQELQWAVDDDYWQKVECQHTTEAKMAQYGLELCLLELIKPVEYELFDSVSQVEILNENRDAALFSIANASRTNVMWLESPSLKLKYEFLNWIAISLMDHGGHGNHEVP</sequence>
<name>A0AAD4HBC1_9FUNG</name>
<feature type="compositionally biased region" description="Low complexity" evidence="1">
    <location>
        <begin position="520"/>
        <end position="540"/>
    </location>
</feature>
<feature type="compositionally biased region" description="Low complexity" evidence="1">
    <location>
        <begin position="551"/>
        <end position="566"/>
    </location>
</feature>
<organism evidence="2 3">
    <name type="scientific">Linnemannia exigua</name>
    <dbReference type="NCBI Taxonomy" id="604196"/>
    <lineage>
        <taxon>Eukaryota</taxon>
        <taxon>Fungi</taxon>
        <taxon>Fungi incertae sedis</taxon>
        <taxon>Mucoromycota</taxon>
        <taxon>Mortierellomycotina</taxon>
        <taxon>Mortierellomycetes</taxon>
        <taxon>Mortierellales</taxon>
        <taxon>Mortierellaceae</taxon>
        <taxon>Linnemannia</taxon>
    </lineage>
</organism>
<feature type="compositionally biased region" description="Polar residues" evidence="1">
    <location>
        <begin position="163"/>
        <end position="173"/>
    </location>
</feature>
<feature type="compositionally biased region" description="Basic and acidic residues" evidence="1">
    <location>
        <begin position="649"/>
        <end position="662"/>
    </location>
</feature>
<feature type="region of interest" description="Disordered" evidence="1">
    <location>
        <begin position="311"/>
        <end position="356"/>
    </location>
</feature>
<evidence type="ECO:0000313" key="3">
    <source>
        <dbReference type="Proteomes" id="UP001194580"/>
    </source>
</evidence>
<feature type="compositionally biased region" description="Low complexity" evidence="1">
    <location>
        <begin position="259"/>
        <end position="269"/>
    </location>
</feature>
<gene>
    <name evidence="2" type="ORF">BGZ95_010897</name>
</gene>
<feature type="compositionally biased region" description="Low complexity" evidence="1">
    <location>
        <begin position="834"/>
        <end position="849"/>
    </location>
</feature>
<reference evidence="2" key="1">
    <citation type="journal article" date="2020" name="Fungal Divers.">
        <title>Resolving the Mortierellaceae phylogeny through synthesis of multi-gene phylogenetics and phylogenomics.</title>
        <authorList>
            <person name="Vandepol N."/>
            <person name="Liber J."/>
            <person name="Desiro A."/>
            <person name="Na H."/>
            <person name="Kennedy M."/>
            <person name="Barry K."/>
            <person name="Grigoriev I.V."/>
            <person name="Miller A.N."/>
            <person name="O'Donnell K."/>
            <person name="Stajich J.E."/>
            <person name="Bonito G."/>
        </authorList>
    </citation>
    <scope>NUCLEOTIDE SEQUENCE</scope>
    <source>
        <strain evidence="2">NRRL 28262</strain>
    </source>
</reference>
<feature type="compositionally biased region" description="Low complexity" evidence="1">
    <location>
        <begin position="723"/>
        <end position="739"/>
    </location>
</feature>
<accession>A0AAD4HBC1</accession>
<feature type="compositionally biased region" description="Polar residues" evidence="1">
    <location>
        <begin position="705"/>
        <end position="722"/>
    </location>
</feature>
<keyword evidence="3" id="KW-1185">Reference proteome</keyword>
<feature type="compositionally biased region" description="Basic residues" evidence="1">
    <location>
        <begin position="95"/>
        <end position="104"/>
    </location>
</feature>
<feature type="region of interest" description="Disordered" evidence="1">
    <location>
        <begin position="1"/>
        <end position="185"/>
    </location>
</feature>
<feature type="region of interest" description="Disordered" evidence="1">
    <location>
        <begin position="209"/>
        <end position="281"/>
    </location>
</feature>
<feature type="compositionally biased region" description="Gly residues" evidence="1">
    <location>
        <begin position="69"/>
        <end position="90"/>
    </location>
</feature>
<dbReference type="Proteomes" id="UP001194580">
    <property type="component" value="Unassembled WGS sequence"/>
</dbReference>
<dbReference type="EMBL" id="JAAAIL010000077">
    <property type="protein sequence ID" value="KAG0280219.1"/>
    <property type="molecule type" value="Genomic_DNA"/>
</dbReference>
<feature type="compositionally biased region" description="Pro residues" evidence="1">
    <location>
        <begin position="1"/>
        <end position="10"/>
    </location>
</feature>